<gene>
    <name evidence="2" type="ORF">MiSe_41810</name>
</gene>
<proteinExistence type="predicted"/>
<dbReference type="RefSeq" id="WP_226584742.1">
    <property type="nucleotide sequence ID" value="NZ_BLAY01000065.1"/>
</dbReference>
<evidence type="ECO:0000313" key="2">
    <source>
        <dbReference type="EMBL" id="GET39412.1"/>
    </source>
</evidence>
<dbReference type="EMBL" id="BLAY01000065">
    <property type="protein sequence ID" value="GET39412.1"/>
    <property type="molecule type" value="Genomic_DNA"/>
</dbReference>
<reference evidence="2" key="1">
    <citation type="submission" date="2019-10" db="EMBL/GenBank/DDBJ databases">
        <title>Draft genome sequece of Microseira wollei NIES-4236.</title>
        <authorList>
            <person name="Yamaguchi H."/>
            <person name="Suzuki S."/>
            <person name="Kawachi M."/>
        </authorList>
    </citation>
    <scope>NUCLEOTIDE SEQUENCE</scope>
    <source>
        <strain evidence="2">NIES-4236</strain>
    </source>
</reference>
<dbReference type="CDD" id="cd00761">
    <property type="entry name" value="Glyco_tranf_GTA_type"/>
    <property type="match status" value="1"/>
</dbReference>
<evidence type="ECO:0000313" key="3">
    <source>
        <dbReference type="Proteomes" id="UP001050975"/>
    </source>
</evidence>
<dbReference type="PANTHER" id="PTHR43685:SF2">
    <property type="entry name" value="GLYCOSYLTRANSFERASE 2-LIKE DOMAIN-CONTAINING PROTEIN"/>
    <property type="match status" value="1"/>
</dbReference>
<dbReference type="AlphaFoldDB" id="A0AAV3XG95"/>
<feature type="domain" description="Glycosyltransferase 2-like" evidence="1">
    <location>
        <begin position="15"/>
        <end position="129"/>
    </location>
</feature>
<keyword evidence="3" id="KW-1185">Reference proteome</keyword>
<name>A0AAV3XG95_9CYAN</name>
<dbReference type="Proteomes" id="UP001050975">
    <property type="component" value="Unassembled WGS sequence"/>
</dbReference>
<organism evidence="2 3">
    <name type="scientific">Microseira wollei NIES-4236</name>
    <dbReference type="NCBI Taxonomy" id="2530354"/>
    <lineage>
        <taxon>Bacteria</taxon>
        <taxon>Bacillati</taxon>
        <taxon>Cyanobacteriota</taxon>
        <taxon>Cyanophyceae</taxon>
        <taxon>Oscillatoriophycideae</taxon>
        <taxon>Aerosakkonematales</taxon>
        <taxon>Aerosakkonemataceae</taxon>
        <taxon>Microseira</taxon>
    </lineage>
</organism>
<dbReference type="PANTHER" id="PTHR43685">
    <property type="entry name" value="GLYCOSYLTRANSFERASE"/>
    <property type="match status" value="1"/>
</dbReference>
<keyword evidence="2" id="KW-0808">Transferase</keyword>
<dbReference type="SUPFAM" id="SSF53448">
    <property type="entry name" value="Nucleotide-diphospho-sugar transferases"/>
    <property type="match status" value="1"/>
</dbReference>
<dbReference type="Gene3D" id="3.90.550.10">
    <property type="entry name" value="Spore Coat Polysaccharide Biosynthesis Protein SpsA, Chain A"/>
    <property type="match status" value="1"/>
</dbReference>
<dbReference type="InterPro" id="IPR029044">
    <property type="entry name" value="Nucleotide-diphossugar_trans"/>
</dbReference>
<dbReference type="InterPro" id="IPR050834">
    <property type="entry name" value="Glycosyltransf_2"/>
</dbReference>
<protein>
    <submittedName>
        <fullName evidence="2">Glycosyl transferase family 2</fullName>
    </submittedName>
</protein>
<dbReference type="Pfam" id="PF00535">
    <property type="entry name" value="Glycos_transf_2"/>
    <property type="match status" value="1"/>
</dbReference>
<evidence type="ECO:0000259" key="1">
    <source>
        <dbReference type="Pfam" id="PF00535"/>
    </source>
</evidence>
<comment type="caution">
    <text evidence="2">The sequence shown here is derived from an EMBL/GenBank/DDBJ whole genome shotgun (WGS) entry which is preliminary data.</text>
</comment>
<dbReference type="InterPro" id="IPR001173">
    <property type="entry name" value="Glyco_trans_2-like"/>
</dbReference>
<sequence>MSSLSEKIGVVAIGRNEGDRLIRSLDSVVREACPVVYVNSGSTDGSCEVARDRNVEVVELDMSVPFTAARARNAGFERLREKYPQVEYVQLIDGDWEVVPGWLEAAAETLDNNPDVVALYAWRLERYPAARVYNRICDVEWRSGSIGETKSCGKDVMIRAAALAAVGGYNPRVIAAEDDELGVRLGQNGGKLGRIDQNCTRHDADMHRLSQWWAKRCGYAYALVCHMHGALPERKLIKDLRDTWLWGLIVPSAALVLMIPTHGISPTAFGRYPLSAWRTIDKTQRQGFSWKDNIAWGLSWAMSVFPQAFGALKFHRAPAKQTA</sequence>
<accession>A0AAV3XG95</accession>
<dbReference type="GO" id="GO:0016740">
    <property type="term" value="F:transferase activity"/>
    <property type="evidence" value="ECO:0007669"/>
    <property type="project" value="UniProtKB-KW"/>
</dbReference>